<dbReference type="AlphaFoldDB" id="A0A7E4VEF9"/>
<evidence type="ECO:0000313" key="1">
    <source>
        <dbReference type="Proteomes" id="UP000492821"/>
    </source>
</evidence>
<protein>
    <submittedName>
        <fullName evidence="2">Enoyl-CoA hydratase</fullName>
    </submittedName>
</protein>
<sequence length="81" mass="8774">MKVFVSLTWMKHCPVERDLIPPKSAQAAVERVGNAVGSGPIVERLLLNRIATALVDAMMPMAKTIAKRSFVILKIAPKCGS</sequence>
<keyword evidence="1" id="KW-1185">Reference proteome</keyword>
<dbReference type="Proteomes" id="UP000492821">
    <property type="component" value="Unassembled WGS sequence"/>
</dbReference>
<reference evidence="2" key="2">
    <citation type="submission" date="2020-10" db="UniProtKB">
        <authorList>
            <consortium name="WormBaseParasite"/>
        </authorList>
    </citation>
    <scope>IDENTIFICATION</scope>
</reference>
<dbReference type="WBParaSite" id="Pan_g19277.t1">
    <property type="protein sequence ID" value="Pan_g19277.t1"/>
    <property type="gene ID" value="Pan_g19277"/>
</dbReference>
<name>A0A7E4VEF9_PANRE</name>
<reference evidence="1" key="1">
    <citation type="journal article" date="2013" name="Genetics">
        <title>The draft genome and transcriptome of Panagrellus redivivus are shaped by the harsh demands of a free-living lifestyle.</title>
        <authorList>
            <person name="Srinivasan J."/>
            <person name="Dillman A.R."/>
            <person name="Macchietto M.G."/>
            <person name="Heikkinen L."/>
            <person name="Lakso M."/>
            <person name="Fracchia K.M."/>
            <person name="Antoshechkin I."/>
            <person name="Mortazavi A."/>
            <person name="Wong G."/>
            <person name="Sternberg P.W."/>
        </authorList>
    </citation>
    <scope>NUCLEOTIDE SEQUENCE [LARGE SCALE GENOMIC DNA]</scope>
    <source>
        <strain evidence="1">MT8872</strain>
    </source>
</reference>
<organism evidence="1 2">
    <name type="scientific">Panagrellus redivivus</name>
    <name type="common">Microworm</name>
    <dbReference type="NCBI Taxonomy" id="6233"/>
    <lineage>
        <taxon>Eukaryota</taxon>
        <taxon>Metazoa</taxon>
        <taxon>Ecdysozoa</taxon>
        <taxon>Nematoda</taxon>
        <taxon>Chromadorea</taxon>
        <taxon>Rhabditida</taxon>
        <taxon>Tylenchina</taxon>
        <taxon>Panagrolaimomorpha</taxon>
        <taxon>Panagrolaimoidea</taxon>
        <taxon>Panagrolaimidae</taxon>
        <taxon>Panagrellus</taxon>
    </lineage>
</organism>
<accession>A0A7E4VEF9</accession>
<evidence type="ECO:0000313" key="2">
    <source>
        <dbReference type="WBParaSite" id="Pan_g19277.t1"/>
    </source>
</evidence>
<proteinExistence type="predicted"/>